<comment type="caution">
    <text evidence="2">The sequence shown here is derived from an EMBL/GenBank/DDBJ whole genome shotgun (WGS) entry which is preliminary data.</text>
</comment>
<dbReference type="Pfam" id="PF19404">
    <property type="entry name" value="DUF5977"/>
    <property type="match status" value="1"/>
</dbReference>
<dbReference type="InterPro" id="IPR046020">
    <property type="entry name" value="DUF5977"/>
</dbReference>
<sequence>MMRYVDFPEPDFIGKNNISVPIYTIGFEKLNIPIGLSYTTKGNRAADIATAVGLGWNLNAGGNLTVKVNDMNDLTETYAYYTTPGFEPEQSYAWHRQSRGYLSTDYPQALSDTQDFNSQLCINHRIWENDDRLIDSAPDFYYVEAPGFKDRFYFTRISNTQLKANFFISNAKLNNNVNLNIKRACGFFESTSFGNVGGATVFYQPDKFEITGDNGYLYTFIDYEYSNIVDYPQDLSSHSIQKVNSWYLAKIKDPFSGKEINFEYESYTNNYEHLSLLTLFNYINFGNYGVSFLDLKRPVRDPFPDQVFNRLISSKLVAKRLKKIITEKETIDFNYDITRLDYGGNALSSILVKNKNGNTIKQANFSYSYFDSGNCSSGDYYCKRLKLEKVVDSSLGTYSFYYDNNVFPPRNTSKVDFLGYFNNNTSNVVFSKNDYHPNDLRYYPNTKFYFYPDLPKDNILPFQLRNKTAFATSFQIDRTPSSVSKLGLLKKMIYPTGGSLELDYENDDFMYEGEKYILGSTRVNMMRLYDSQNTISKEIKYKYINEDNTSSGQINFMTTPDETINIETPSGIGFNTGAIIGYSRIIEETTGKGYIEKKYSNFNDHPDQIMSPDQNISTQEQKNFIKFMKFPSSYIQSFDDRRGKLLSVNYYKEGQVTPLKKEEYSYDYQIRNSLKVTKPFYFAKSIGYDEYSASNYVLTYFSNLKSSTKEDFFPGGSIKEENTFNYDDARLVSKKTITAGDTTEEFYRNAKDKNIAKLVSANVLDTPVEIEKKKNGKLIDKQETKYDIPVSILPSSKISYDLESNTVITDIKYDKYDDKGNLIQYTNRNGSTVGIIWGYNKTLPIAKIEGKGTDHFMTMLSDESNALSIASDKDIDVATEDQFRTKLDLFQSRQHSFDVAITTYTYDPLVGMTSMSPPSKIRSFYKYDAGNRLEKVVDVNNNIIQDYKYNYAPIKYYSSEKTKSFIKDCGSGSLGSTYTYIVPAYKYSSTISQADADQRAQEDININGQSAANLNGICTPVSCSLNFNSSIGIAGGGSVSVSPNSYYKASFGFSSGPNSTNLPWTTGVKIATIYGPCKPIADYSSYNGQVFYTIKSDGDVILKTHSGTSRPNNTSYNYELFFPIN</sequence>
<protein>
    <recommendedName>
        <fullName evidence="1">DUF5977 domain-containing protein</fullName>
    </recommendedName>
</protein>
<proteinExistence type="predicted"/>
<dbReference type="Proteomes" id="UP000093432">
    <property type="component" value="Unassembled WGS sequence"/>
</dbReference>
<evidence type="ECO:0000259" key="1">
    <source>
        <dbReference type="Pfam" id="PF19404"/>
    </source>
</evidence>
<accession>A0A1B8ZVF6</accession>
<feature type="domain" description="DUF5977" evidence="1">
    <location>
        <begin position="956"/>
        <end position="1019"/>
    </location>
</feature>
<evidence type="ECO:0000313" key="3">
    <source>
        <dbReference type="Proteomes" id="UP000093432"/>
    </source>
</evidence>
<reference evidence="3" key="1">
    <citation type="submission" date="2016-07" db="EMBL/GenBank/DDBJ databases">
        <authorList>
            <person name="Florea S."/>
            <person name="Webb J.S."/>
            <person name="Jaromczyk J."/>
            <person name="Schardl C.L."/>
        </authorList>
    </citation>
    <scope>NUCLEOTIDE SEQUENCE [LARGE SCALE GENOMIC DNA]</scope>
    <source>
        <strain evidence="3">CC-VM-7</strain>
    </source>
</reference>
<gene>
    <name evidence="2" type="ORF">BBI00_15110</name>
</gene>
<organism evidence="2 3">
    <name type="scientific">Chryseobacterium arthrosphaerae</name>
    <dbReference type="NCBI Taxonomy" id="651561"/>
    <lineage>
        <taxon>Bacteria</taxon>
        <taxon>Pseudomonadati</taxon>
        <taxon>Bacteroidota</taxon>
        <taxon>Flavobacteriia</taxon>
        <taxon>Flavobacteriales</taxon>
        <taxon>Weeksellaceae</taxon>
        <taxon>Chryseobacterium group</taxon>
        <taxon>Chryseobacterium</taxon>
    </lineage>
</organism>
<dbReference type="EMBL" id="MAYG01000001">
    <property type="protein sequence ID" value="OCA75575.1"/>
    <property type="molecule type" value="Genomic_DNA"/>
</dbReference>
<dbReference type="STRING" id="651561.BBI00_15110"/>
<dbReference type="AlphaFoldDB" id="A0A1B8ZVF6"/>
<name>A0A1B8ZVF6_9FLAO</name>
<evidence type="ECO:0000313" key="2">
    <source>
        <dbReference type="EMBL" id="OCA75575.1"/>
    </source>
</evidence>